<dbReference type="PANTHER" id="PTHR30294">
    <property type="entry name" value="MEMBRANE COMPONENT OF ABC TRANSPORTER YHHJ-RELATED"/>
    <property type="match status" value="1"/>
</dbReference>
<dbReference type="Proteomes" id="UP001178662">
    <property type="component" value="Chromosome"/>
</dbReference>
<dbReference type="AlphaFoldDB" id="A0AA95F2S5"/>
<feature type="transmembrane region" description="Helical" evidence="6">
    <location>
        <begin position="349"/>
        <end position="367"/>
    </location>
</feature>
<comment type="subcellular location">
    <subcellularLocation>
        <location evidence="1">Cell membrane</location>
        <topology evidence="1">Multi-pass membrane protein</topology>
    </subcellularLocation>
</comment>
<dbReference type="Gene3D" id="3.40.1710.10">
    <property type="entry name" value="abc type-2 transporter like domain"/>
    <property type="match status" value="1"/>
</dbReference>
<dbReference type="Pfam" id="PF12698">
    <property type="entry name" value="ABC2_membrane_3"/>
    <property type="match status" value="1"/>
</dbReference>
<feature type="transmembrane region" description="Helical" evidence="6">
    <location>
        <begin position="295"/>
        <end position="314"/>
    </location>
</feature>
<keyword evidence="5 6" id="KW-0472">Membrane</keyword>
<reference evidence="8" key="1">
    <citation type="submission" date="2023-03" db="EMBL/GenBank/DDBJ databases">
        <title>Andean soil-derived lignocellulolytic bacterial consortium as a source of novel taxa and putative plastic-active enzymes.</title>
        <authorList>
            <person name="Diaz-Garcia L."/>
            <person name="Chuvochina M."/>
            <person name="Feuerriegel G."/>
            <person name="Bunk B."/>
            <person name="Sproer C."/>
            <person name="Streit W.R."/>
            <person name="Rodriguez L.M."/>
            <person name="Overmann J."/>
            <person name="Jimenez D.J."/>
        </authorList>
    </citation>
    <scope>NUCLEOTIDE SEQUENCE</scope>
    <source>
        <strain evidence="8">MAG 2441</strain>
    </source>
</reference>
<keyword evidence="3 6" id="KW-0812">Transmembrane</keyword>
<feature type="transmembrane region" description="Helical" evidence="6">
    <location>
        <begin position="264"/>
        <end position="283"/>
    </location>
</feature>
<evidence type="ECO:0000256" key="1">
    <source>
        <dbReference type="ARBA" id="ARBA00004651"/>
    </source>
</evidence>
<evidence type="ECO:0000256" key="2">
    <source>
        <dbReference type="ARBA" id="ARBA00022475"/>
    </source>
</evidence>
<evidence type="ECO:0000259" key="7">
    <source>
        <dbReference type="Pfam" id="PF12698"/>
    </source>
</evidence>
<proteinExistence type="predicted"/>
<dbReference type="GO" id="GO:0140359">
    <property type="term" value="F:ABC-type transporter activity"/>
    <property type="evidence" value="ECO:0007669"/>
    <property type="project" value="InterPro"/>
</dbReference>
<dbReference type="GO" id="GO:0005886">
    <property type="term" value="C:plasma membrane"/>
    <property type="evidence" value="ECO:0007669"/>
    <property type="project" value="UniProtKB-SubCell"/>
</dbReference>
<evidence type="ECO:0000256" key="5">
    <source>
        <dbReference type="ARBA" id="ARBA00023136"/>
    </source>
</evidence>
<name>A0AA95F2S5_9BACL</name>
<feature type="transmembrane region" description="Helical" evidence="6">
    <location>
        <begin position="232"/>
        <end position="252"/>
    </location>
</feature>
<keyword evidence="4 6" id="KW-1133">Transmembrane helix</keyword>
<feature type="domain" description="ABC-2 type transporter transmembrane" evidence="7">
    <location>
        <begin position="23"/>
        <end position="364"/>
    </location>
</feature>
<evidence type="ECO:0000313" key="8">
    <source>
        <dbReference type="EMBL" id="WEK55788.1"/>
    </source>
</evidence>
<accession>A0AA95F2S5</accession>
<evidence type="ECO:0000256" key="6">
    <source>
        <dbReference type="SAM" id="Phobius"/>
    </source>
</evidence>
<protein>
    <submittedName>
        <fullName evidence="8">ABC transporter permease</fullName>
    </submittedName>
</protein>
<evidence type="ECO:0000256" key="3">
    <source>
        <dbReference type="ARBA" id="ARBA00022692"/>
    </source>
</evidence>
<keyword evidence="2" id="KW-1003">Cell membrane</keyword>
<dbReference type="PANTHER" id="PTHR30294:SF48">
    <property type="entry name" value="LINEARMYCIN RESISTANCE PERMEASE PROTEIN LNRM"/>
    <property type="match status" value="1"/>
</dbReference>
<dbReference type="EMBL" id="CP119317">
    <property type="protein sequence ID" value="WEK55788.1"/>
    <property type="molecule type" value="Genomic_DNA"/>
</dbReference>
<organism evidence="8 9">
    <name type="scientific">Candidatus Cohnella colombiensis</name>
    <dbReference type="NCBI Taxonomy" id="3121368"/>
    <lineage>
        <taxon>Bacteria</taxon>
        <taxon>Bacillati</taxon>
        <taxon>Bacillota</taxon>
        <taxon>Bacilli</taxon>
        <taxon>Bacillales</taxon>
        <taxon>Paenibacillaceae</taxon>
        <taxon>Cohnella</taxon>
    </lineage>
</organism>
<feature type="transmembrane region" description="Helical" evidence="6">
    <location>
        <begin position="21"/>
        <end position="43"/>
    </location>
</feature>
<gene>
    <name evidence="8" type="ORF">P0Y55_07010</name>
</gene>
<keyword evidence="9" id="KW-1185">Reference proteome</keyword>
<evidence type="ECO:0000256" key="4">
    <source>
        <dbReference type="ARBA" id="ARBA00022989"/>
    </source>
</evidence>
<dbReference type="InterPro" id="IPR051449">
    <property type="entry name" value="ABC-2_transporter_component"/>
</dbReference>
<feature type="transmembrane region" description="Helical" evidence="6">
    <location>
        <begin position="184"/>
        <end position="206"/>
    </location>
</feature>
<sequence>MKIWTIATYTFLRQIRDYKSMAAFMILPIVMILVLGSALDSFYSPKTIALMKVGTYSGDRGFINDSLKQFLTSNPIANQIETLQAESVEAGIERVKSDEWDAFIAIQPNTSEALQQGDKAALVLYSQTGTTFAGPLLESFVRDYNLNAVLLSLSIEAVNGVSNQPIVKQIPIVTEGKKPGGMDYYAVTTMFQCLLFGALFGVFAVTKDLGNYTHRRLLTTPVRSSAFMTGKLLGSTAIVFMIALFIFIVTKFGFKSNWDGNLELILSVLLLFSIIAAAMGMLLGYLTKSTMISSLLMFILSTVFTLVAGGFSPMKGKLIELLSKLSPNTYAQEALFTNIYEDKIMLSPLIRLVLFAGIVICLTVLAGRRRVQ</sequence>
<evidence type="ECO:0000313" key="9">
    <source>
        <dbReference type="Proteomes" id="UP001178662"/>
    </source>
</evidence>
<dbReference type="InterPro" id="IPR013525">
    <property type="entry name" value="ABC2_TM"/>
</dbReference>